<gene>
    <name evidence="6" type="ORF">AYJ54_18040</name>
</gene>
<feature type="transmembrane region" description="Helical" evidence="4">
    <location>
        <begin position="255"/>
        <end position="277"/>
    </location>
</feature>
<feature type="transmembrane region" description="Helical" evidence="4">
    <location>
        <begin position="342"/>
        <end position="365"/>
    </location>
</feature>
<dbReference type="PANTHER" id="PTHR11360">
    <property type="entry name" value="MONOCARBOXYLATE TRANSPORTER"/>
    <property type="match status" value="1"/>
</dbReference>
<dbReference type="InterPro" id="IPR011701">
    <property type="entry name" value="MFS"/>
</dbReference>
<feature type="transmembrane region" description="Helical" evidence="4">
    <location>
        <begin position="308"/>
        <end position="330"/>
    </location>
</feature>
<comment type="caution">
    <text evidence="6">The sequence shown here is derived from an EMBL/GenBank/DDBJ whole genome shotgun (WGS) entry which is preliminary data.</text>
</comment>
<dbReference type="InterPro" id="IPR050327">
    <property type="entry name" value="Proton-linked_MCT"/>
</dbReference>
<dbReference type="InterPro" id="IPR036259">
    <property type="entry name" value="MFS_trans_sf"/>
</dbReference>
<feature type="transmembrane region" description="Helical" evidence="4">
    <location>
        <begin position="371"/>
        <end position="391"/>
    </location>
</feature>
<sequence length="427" mass="44968">MDTQTSLHGELWRGRNVILGCLLGMTTGVTSIFFYSSGLFLKPLATEFGWTRGMASLGVLIPMLTIGIISPLSGQLVDRFGAFRMALLSAGGLALSFLLLGIATTGLLSFLVLTFLLAILSNATTPVSYGRFVLANFPRHLGLAYGIVYCGPGLGALLFPSLVNKLLTAYTWRGAYIGLSVLVLAAIPIVAWLLKNQSARDPAEVGATQWTWRLYANKRFMLLAATFLLASIGIFGTIVHLVPMLTDRGLSPAEAAQLAGLMGFAVIVGRLITGFLLDRLEANLLAATIFGLSACGVVMLALGNSELILPGALAVGFTIGSELDLAFFLIGRRFPSKHFSSLFGGIMLAVSIGGSLGPLVAGLAYDAAGNYLPWFALAACSMLSASILSLIGRLSVFRADLANHVGERAGAASKIDAAVHTIARSEH</sequence>
<dbReference type="RefSeq" id="WP_063702371.1">
    <property type="nucleotide sequence ID" value="NZ_LUUB01000070.1"/>
</dbReference>
<feature type="transmembrane region" description="Helical" evidence="4">
    <location>
        <begin position="141"/>
        <end position="163"/>
    </location>
</feature>
<dbReference type="GO" id="GO:0022857">
    <property type="term" value="F:transmembrane transporter activity"/>
    <property type="evidence" value="ECO:0007669"/>
    <property type="project" value="InterPro"/>
</dbReference>
<dbReference type="Gene3D" id="1.20.1250.20">
    <property type="entry name" value="MFS general substrate transporter like domains"/>
    <property type="match status" value="1"/>
</dbReference>
<feature type="transmembrane region" description="Helical" evidence="4">
    <location>
        <begin position="17"/>
        <end position="41"/>
    </location>
</feature>
<feature type="transmembrane region" description="Helical" evidence="4">
    <location>
        <begin position="175"/>
        <end position="194"/>
    </location>
</feature>
<evidence type="ECO:0000313" key="6">
    <source>
        <dbReference type="EMBL" id="OAF07228.1"/>
    </source>
</evidence>
<accession>A0A176YJW1</accession>
<dbReference type="SUPFAM" id="SSF103473">
    <property type="entry name" value="MFS general substrate transporter"/>
    <property type="match status" value="1"/>
</dbReference>
<dbReference type="PANTHER" id="PTHR11360:SF284">
    <property type="entry name" value="EG:103B4.3 PROTEIN-RELATED"/>
    <property type="match status" value="1"/>
</dbReference>
<feature type="transmembrane region" description="Helical" evidence="4">
    <location>
        <begin position="93"/>
        <end position="120"/>
    </location>
</feature>
<evidence type="ECO:0000259" key="5">
    <source>
        <dbReference type="PROSITE" id="PS50850"/>
    </source>
</evidence>
<dbReference type="OrthoDB" id="9796632at2"/>
<keyword evidence="2 4" id="KW-1133">Transmembrane helix</keyword>
<dbReference type="Proteomes" id="UP000076959">
    <property type="component" value="Unassembled WGS sequence"/>
</dbReference>
<dbReference type="AlphaFoldDB" id="A0A176YJW1"/>
<dbReference type="Pfam" id="PF07690">
    <property type="entry name" value="MFS_1"/>
    <property type="match status" value="1"/>
</dbReference>
<dbReference type="InterPro" id="IPR020846">
    <property type="entry name" value="MFS_dom"/>
</dbReference>
<keyword evidence="7" id="KW-1185">Reference proteome</keyword>
<keyword evidence="1 4" id="KW-0812">Transmembrane</keyword>
<feature type="domain" description="Major facilitator superfamily (MFS) profile" evidence="5">
    <location>
        <begin position="17"/>
        <end position="396"/>
    </location>
</feature>
<dbReference type="STRING" id="1505087.AYJ54_18040"/>
<name>A0A176YJW1_9BRAD</name>
<feature type="transmembrane region" description="Helical" evidence="4">
    <location>
        <begin position="53"/>
        <end position="73"/>
    </location>
</feature>
<keyword evidence="3 4" id="KW-0472">Membrane</keyword>
<dbReference type="PROSITE" id="PS50850">
    <property type="entry name" value="MFS"/>
    <property type="match status" value="1"/>
</dbReference>
<evidence type="ECO:0000256" key="4">
    <source>
        <dbReference type="SAM" id="Phobius"/>
    </source>
</evidence>
<organism evidence="6 7">
    <name type="scientific">Bradyrhizobium centrolobii</name>
    <dbReference type="NCBI Taxonomy" id="1505087"/>
    <lineage>
        <taxon>Bacteria</taxon>
        <taxon>Pseudomonadati</taxon>
        <taxon>Pseudomonadota</taxon>
        <taxon>Alphaproteobacteria</taxon>
        <taxon>Hyphomicrobiales</taxon>
        <taxon>Nitrobacteraceae</taxon>
        <taxon>Bradyrhizobium</taxon>
    </lineage>
</organism>
<evidence type="ECO:0000256" key="2">
    <source>
        <dbReference type="ARBA" id="ARBA00022989"/>
    </source>
</evidence>
<evidence type="ECO:0000256" key="3">
    <source>
        <dbReference type="ARBA" id="ARBA00023136"/>
    </source>
</evidence>
<evidence type="ECO:0000256" key="1">
    <source>
        <dbReference type="ARBA" id="ARBA00022692"/>
    </source>
</evidence>
<feature type="transmembrane region" description="Helical" evidence="4">
    <location>
        <begin position="284"/>
        <end position="302"/>
    </location>
</feature>
<evidence type="ECO:0000313" key="7">
    <source>
        <dbReference type="Proteomes" id="UP000076959"/>
    </source>
</evidence>
<reference evidence="6 7" key="1">
    <citation type="submission" date="2016-03" db="EMBL/GenBank/DDBJ databases">
        <title>Draft Genome Sequence of the Strain BR 10245 (Bradyrhizobium sp.) isolated from nodules of Centrolobium paraense.</title>
        <authorList>
            <person name="Simoes-Araujo J.L.Sr."/>
            <person name="Barauna A.C."/>
            <person name="Silva K."/>
            <person name="Zilli J.E."/>
        </authorList>
    </citation>
    <scope>NUCLEOTIDE SEQUENCE [LARGE SCALE GENOMIC DNA]</scope>
    <source>
        <strain evidence="6 7">BR 10245</strain>
    </source>
</reference>
<dbReference type="EMBL" id="LUUB01000070">
    <property type="protein sequence ID" value="OAF07228.1"/>
    <property type="molecule type" value="Genomic_DNA"/>
</dbReference>
<feature type="transmembrane region" description="Helical" evidence="4">
    <location>
        <begin position="220"/>
        <end position="243"/>
    </location>
</feature>
<proteinExistence type="predicted"/>
<protein>
    <submittedName>
        <fullName evidence="6">MFS transporter</fullName>
    </submittedName>
</protein>